<keyword evidence="1" id="KW-0472">Membrane</keyword>
<accession>A0A834NEK1</accession>
<dbReference type="AlphaFoldDB" id="A0A834NEK1"/>
<gene>
    <name evidence="2" type="ORF">HZH66_004135</name>
</gene>
<evidence type="ECO:0000313" key="3">
    <source>
        <dbReference type="Proteomes" id="UP000614350"/>
    </source>
</evidence>
<proteinExistence type="predicted"/>
<dbReference type="EMBL" id="JACSEA010000003">
    <property type="protein sequence ID" value="KAF7405229.1"/>
    <property type="molecule type" value="Genomic_DNA"/>
</dbReference>
<keyword evidence="3" id="KW-1185">Reference proteome</keyword>
<reference evidence="2" key="1">
    <citation type="journal article" date="2020" name="G3 (Bethesda)">
        <title>High-Quality Assemblies for Three Invasive Social Wasps from the &lt;i&gt;Vespula&lt;/i&gt; Genus.</title>
        <authorList>
            <person name="Harrop T.W.R."/>
            <person name="Guhlin J."/>
            <person name="McLaughlin G.M."/>
            <person name="Permina E."/>
            <person name="Stockwell P."/>
            <person name="Gilligan J."/>
            <person name="Le Lec M.F."/>
            <person name="Gruber M.A.M."/>
            <person name="Quinn O."/>
            <person name="Lovegrove M."/>
            <person name="Duncan E.J."/>
            <person name="Remnant E.J."/>
            <person name="Van Eeckhoven J."/>
            <person name="Graham B."/>
            <person name="Knapp R.A."/>
            <person name="Langford K.W."/>
            <person name="Kronenberg Z."/>
            <person name="Press M.O."/>
            <person name="Eacker S.M."/>
            <person name="Wilson-Rankin E.E."/>
            <person name="Purcell J."/>
            <person name="Lester P.J."/>
            <person name="Dearden P.K."/>
        </authorList>
    </citation>
    <scope>NUCLEOTIDE SEQUENCE</scope>
    <source>
        <strain evidence="2">Marl-1</strain>
    </source>
</reference>
<keyword evidence="1" id="KW-1133">Transmembrane helix</keyword>
<dbReference type="Proteomes" id="UP000614350">
    <property type="component" value="Unassembled WGS sequence"/>
</dbReference>
<evidence type="ECO:0000313" key="2">
    <source>
        <dbReference type="EMBL" id="KAF7405229.1"/>
    </source>
</evidence>
<organism evidence="2 3">
    <name type="scientific">Vespula vulgaris</name>
    <name type="common">Yellow jacket</name>
    <name type="synonym">Wasp</name>
    <dbReference type="NCBI Taxonomy" id="7454"/>
    <lineage>
        <taxon>Eukaryota</taxon>
        <taxon>Metazoa</taxon>
        <taxon>Ecdysozoa</taxon>
        <taxon>Arthropoda</taxon>
        <taxon>Hexapoda</taxon>
        <taxon>Insecta</taxon>
        <taxon>Pterygota</taxon>
        <taxon>Neoptera</taxon>
        <taxon>Endopterygota</taxon>
        <taxon>Hymenoptera</taxon>
        <taxon>Apocrita</taxon>
        <taxon>Aculeata</taxon>
        <taxon>Vespoidea</taxon>
        <taxon>Vespidae</taxon>
        <taxon>Vespinae</taxon>
        <taxon>Vespula</taxon>
    </lineage>
</organism>
<comment type="caution">
    <text evidence="2">The sequence shown here is derived from an EMBL/GenBank/DDBJ whole genome shotgun (WGS) entry which is preliminary data.</text>
</comment>
<feature type="transmembrane region" description="Helical" evidence="1">
    <location>
        <begin position="31"/>
        <end position="55"/>
    </location>
</feature>
<evidence type="ECO:0000256" key="1">
    <source>
        <dbReference type="SAM" id="Phobius"/>
    </source>
</evidence>
<sequence length="80" mass="8785">MILINDIIILEEHIRYINELEYYEKSLTNDAVAAAAAVFSAAAAAVAVAVAAYTLCGIKEVINFMTEIARKNNDYVLTFV</sequence>
<name>A0A834NEK1_VESVU</name>
<keyword evidence="1" id="KW-0812">Transmembrane</keyword>
<protein>
    <submittedName>
        <fullName evidence="2">Uncharacterized protein</fullName>
    </submittedName>
</protein>